<gene>
    <name evidence="2" type="ORF">DVT68_16765</name>
</gene>
<keyword evidence="1" id="KW-0812">Transmembrane</keyword>
<proteinExistence type="predicted"/>
<organism evidence="2 3">
    <name type="scientific">Dyella solisilvae</name>
    <dbReference type="NCBI Taxonomy" id="1920168"/>
    <lineage>
        <taxon>Bacteria</taxon>
        <taxon>Pseudomonadati</taxon>
        <taxon>Pseudomonadota</taxon>
        <taxon>Gammaproteobacteria</taxon>
        <taxon>Lysobacterales</taxon>
        <taxon>Rhodanobacteraceae</taxon>
        <taxon>Dyella</taxon>
    </lineage>
</organism>
<dbReference type="AlphaFoldDB" id="A0A370K429"/>
<comment type="caution">
    <text evidence="2">The sequence shown here is derived from an EMBL/GenBank/DDBJ whole genome shotgun (WGS) entry which is preliminary data.</text>
</comment>
<sequence>MTAQGNDWSQWGALWRDQPAIDVARLRRDAARKRWRMRVFVALEIAMSLVAFGSCLWRMMTTSGRWQLWSGASLLLVILLQILYLHVRRGTWRASGQDVRSLQQLTIVRAKAGIRLARINLWSTLAWTVFTLLISAPELEPSRWQADHRLRLMLTLQVAVNGPLILATVALCAWYIRRQRKRIESVGAMGLSEDAPAHRI</sequence>
<dbReference type="Proteomes" id="UP000254711">
    <property type="component" value="Unassembled WGS sequence"/>
</dbReference>
<evidence type="ECO:0000313" key="2">
    <source>
        <dbReference type="EMBL" id="RDI97402.1"/>
    </source>
</evidence>
<keyword evidence="1" id="KW-0472">Membrane</keyword>
<feature type="transmembrane region" description="Helical" evidence="1">
    <location>
        <begin position="156"/>
        <end position="176"/>
    </location>
</feature>
<feature type="transmembrane region" description="Helical" evidence="1">
    <location>
        <begin position="37"/>
        <end position="60"/>
    </location>
</feature>
<evidence type="ECO:0000313" key="3">
    <source>
        <dbReference type="Proteomes" id="UP000254711"/>
    </source>
</evidence>
<feature type="transmembrane region" description="Helical" evidence="1">
    <location>
        <begin position="66"/>
        <end position="87"/>
    </location>
</feature>
<dbReference type="EMBL" id="QQSY01000005">
    <property type="protein sequence ID" value="RDI97402.1"/>
    <property type="molecule type" value="Genomic_DNA"/>
</dbReference>
<protein>
    <submittedName>
        <fullName evidence="2">Uncharacterized protein</fullName>
    </submittedName>
</protein>
<keyword evidence="1" id="KW-1133">Transmembrane helix</keyword>
<reference evidence="2 3" key="1">
    <citation type="submission" date="2018-07" db="EMBL/GenBank/DDBJ databases">
        <title>Dyella solisilvae sp. nov., isolated from the pine and broad-leaved mixed forest soil.</title>
        <authorList>
            <person name="Gao Z."/>
            <person name="Qiu L."/>
        </authorList>
    </citation>
    <scope>NUCLEOTIDE SEQUENCE [LARGE SCALE GENOMIC DNA]</scope>
    <source>
        <strain evidence="2 3">DHG54</strain>
    </source>
</reference>
<keyword evidence="3" id="KW-1185">Reference proteome</keyword>
<evidence type="ECO:0000256" key="1">
    <source>
        <dbReference type="SAM" id="Phobius"/>
    </source>
</evidence>
<name>A0A370K429_9GAMM</name>
<feature type="transmembrane region" description="Helical" evidence="1">
    <location>
        <begin position="119"/>
        <end position="136"/>
    </location>
</feature>
<accession>A0A370K429</accession>